<evidence type="ECO:0000256" key="10">
    <source>
        <dbReference type="ARBA" id="ARBA00023329"/>
    </source>
</evidence>
<dbReference type="Pfam" id="PF01545">
    <property type="entry name" value="Cation_efflux"/>
    <property type="match status" value="1"/>
</dbReference>
<dbReference type="AlphaFoldDB" id="A0A7C3Z0T5"/>
<dbReference type="SUPFAM" id="SSF161111">
    <property type="entry name" value="Cation efflux protein transmembrane domain-like"/>
    <property type="match status" value="1"/>
</dbReference>
<feature type="transmembrane region" description="Helical" evidence="11">
    <location>
        <begin position="78"/>
        <end position="96"/>
    </location>
</feature>
<keyword evidence="5" id="KW-0967">Endosome</keyword>
<dbReference type="InterPro" id="IPR027469">
    <property type="entry name" value="Cation_efflux_TMD_sf"/>
</dbReference>
<keyword evidence="4 11" id="KW-0812">Transmembrane</keyword>
<dbReference type="GO" id="GO:0016020">
    <property type="term" value="C:membrane"/>
    <property type="evidence" value="ECO:0007669"/>
    <property type="project" value="InterPro"/>
</dbReference>
<comment type="subcellular location">
    <subcellularLocation>
        <location evidence="2">Cytoplasmic vesicle</location>
        <location evidence="2">Secretory vesicle</location>
        <location evidence="2">Synaptic vesicle membrane</location>
        <topology evidence="2">Multi-pass membrane protein</topology>
    </subcellularLocation>
    <subcellularLocation>
        <location evidence="1">Early endosome membrane</location>
    </subcellularLocation>
</comment>
<feature type="transmembrane region" description="Helical" evidence="11">
    <location>
        <begin position="108"/>
        <end position="131"/>
    </location>
</feature>
<evidence type="ECO:0000256" key="2">
    <source>
        <dbReference type="ARBA" id="ARBA00004644"/>
    </source>
</evidence>
<dbReference type="GO" id="GO:0008324">
    <property type="term" value="F:monoatomic cation transmembrane transporter activity"/>
    <property type="evidence" value="ECO:0007669"/>
    <property type="project" value="InterPro"/>
</dbReference>
<gene>
    <name evidence="13" type="ORF">ENW96_06085</name>
</gene>
<keyword evidence="9 11" id="KW-0472">Membrane</keyword>
<accession>A0A7C3Z0T5</accession>
<dbReference type="GO" id="GO:0031410">
    <property type="term" value="C:cytoplasmic vesicle"/>
    <property type="evidence" value="ECO:0007669"/>
    <property type="project" value="UniProtKB-KW"/>
</dbReference>
<organism evidence="13">
    <name type="scientific">Desulfobacca acetoxidans</name>
    <dbReference type="NCBI Taxonomy" id="60893"/>
    <lineage>
        <taxon>Bacteria</taxon>
        <taxon>Pseudomonadati</taxon>
        <taxon>Thermodesulfobacteriota</taxon>
        <taxon>Desulfobaccia</taxon>
        <taxon>Desulfobaccales</taxon>
        <taxon>Desulfobaccaceae</taxon>
        <taxon>Desulfobacca</taxon>
    </lineage>
</organism>
<sequence>MTSINLRKRALLLSYLTVGYNILEGIISLAAGSLAGSIALVGFGLDSLVESLSGGIMIWRFRRPAEITPEEEERKEKLAVRLVGWTFFMLAAYVLYESLEKLVFQEAPAPSLLGIAIALVSLITMPLLFSLKLRTGAEMGSASLKADAKQTLACAFLSLALLVGLGLNYVAGFWQADPVIGLIIAALLGREGYETLTEERLCTCGGVTGDSQAEG</sequence>
<feature type="domain" description="Cation efflux protein transmembrane" evidence="12">
    <location>
        <begin position="21"/>
        <end position="198"/>
    </location>
</feature>
<feature type="transmembrane region" description="Helical" evidence="11">
    <location>
        <begin position="12"/>
        <end position="32"/>
    </location>
</feature>
<evidence type="ECO:0000256" key="11">
    <source>
        <dbReference type="SAM" id="Phobius"/>
    </source>
</evidence>
<dbReference type="PANTHER" id="PTHR31937:SF2">
    <property type="entry name" value="TRANSMEMBRANE PROTEIN 163"/>
    <property type="match status" value="1"/>
</dbReference>
<feature type="transmembrane region" description="Helical" evidence="11">
    <location>
        <begin position="152"/>
        <end position="174"/>
    </location>
</feature>
<keyword evidence="7 11" id="KW-1133">Transmembrane helix</keyword>
<reference evidence="13" key="1">
    <citation type="journal article" date="2020" name="mSystems">
        <title>Genome- and Community-Level Interaction Insights into Carbon Utilization and Element Cycling Functions of Hydrothermarchaeota in Hydrothermal Sediment.</title>
        <authorList>
            <person name="Zhou Z."/>
            <person name="Liu Y."/>
            <person name="Xu W."/>
            <person name="Pan J."/>
            <person name="Luo Z.H."/>
            <person name="Li M."/>
        </authorList>
    </citation>
    <scope>NUCLEOTIDE SEQUENCE [LARGE SCALE GENOMIC DNA]</scope>
    <source>
        <strain evidence="13">SpSt-897</strain>
    </source>
</reference>
<keyword evidence="6" id="KW-0862">Zinc</keyword>
<dbReference type="EMBL" id="DTMF01000152">
    <property type="protein sequence ID" value="HGF33947.1"/>
    <property type="molecule type" value="Genomic_DNA"/>
</dbReference>
<evidence type="ECO:0000256" key="7">
    <source>
        <dbReference type="ARBA" id="ARBA00022989"/>
    </source>
</evidence>
<comment type="similarity">
    <text evidence="3">Belongs to the TMEM163 family.</text>
</comment>
<dbReference type="InterPro" id="IPR058533">
    <property type="entry name" value="Cation_efflux_TM"/>
</dbReference>
<keyword evidence="8" id="KW-0770">Synapse</keyword>
<keyword evidence="10" id="KW-0968">Cytoplasmic vesicle</keyword>
<evidence type="ECO:0000256" key="4">
    <source>
        <dbReference type="ARBA" id="ARBA00022692"/>
    </source>
</evidence>
<dbReference type="Gene3D" id="1.20.1510.10">
    <property type="entry name" value="Cation efflux protein transmembrane domain"/>
    <property type="match status" value="1"/>
</dbReference>
<feature type="transmembrane region" description="Helical" evidence="11">
    <location>
        <begin position="38"/>
        <end position="58"/>
    </location>
</feature>
<evidence type="ECO:0000256" key="5">
    <source>
        <dbReference type="ARBA" id="ARBA00022753"/>
    </source>
</evidence>
<evidence type="ECO:0000259" key="12">
    <source>
        <dbReference type="Pfam" id="PF01545"/>
    </source>
</evidence>
<proteinExistence type="inferred from homology"/>
<evidence type="ECO:0000256" key="9">
    <source>
        <dbReference type="ARBA" id="ARBA00023136"/>
    </source>
</evidence>
<evidence type="ECO:0000313" key="13">
    <source>
        <dbReference type="EMBL" id="HGF33947.1"/>
    </source>
</evidence>
<dbReference type="PANTHER" id="PTHR31937">
    <property type="entry name" value="TRANSMEMBRANE PROTEIN 163"/>
    <property type="match status" value="1"/>
</dbReference>
<comment type="caution">
    <text evidence="13">The sequence shown here is derived from an EMBL/GenBank/DDBJ whole genome shotgun (WGS) entry which is preliminary data.</text>
</comment>
<evidence type="ECO:0000256" key="8">
    <source>
        <dbReference type="ARBA" id="ARBA00023018"/>
    </source>
</evidence>
<protein>
    <recommendedName>
        <fullName evidence="12">Cation efflux protein transmembrane domain-containing protein</fullName>
    </recommendedName>
</protein>
<evidence type="ECO:0000256" key="3">
    <source>
        <dbReference type="ARBA" id="ARBA00008731"/>
    </source>
</evidence>
<evidence type="ECO:0000256" key="1">
    <source>
        <dbReference type="ARBA" id="ARBA00004146"/>
    </source>
</evidence>
<evidence type="ECO:0000256" key="6">
    <source>
        <dbReference type="ARBA" id="ARBA00022833"/>
    </source>
</evidence>
<dbReference type="InterPro" id="IPR026765">
    <property type="entry name" value="Tmem163"/>
</dbReference>
<name>A0A7C3Z0T5_9BACT</name>